<dbReference type="RefSeq" id="WP_131904299.1">
    <property type="nucleotide sequence ID" value="NZ_BAAAFU010000008.1"/>
</dbReference>
<dbReference type="GO" id="GO:0000271">
    <property type="term" value="P:polysaccharide biosynthetic process"/>
    <property type="evidence" value="ECO:0007669"/>
    <property type="project" value="InterPro"/>
</dbReference>
<dbReference type="InterPro" id="IPR043148">
    <property type="entry name" value="TagF_C"/>
</dbReference>
<dbReference type="OrthoDB" id="543755at2"/>
<dbReference type="InterPro" id="IPR007833">
    <property type="entry name" value="Capsule_polysaccharide_synth"/>
</dbReference>
<dbReference type="GO" id="GO:0015774">
    <property type="term" value="P:polysaccharide transport"/>
    <property type="evidence" value="ECO:0007669"/>
    <property type="project" value="InterPro"/>
</dbReference>
<sequence length="357" mass="40050">MLYCINFTRWKLNYISSFLAEDGESIFVSSASNAVEKGFNGNSQLISWASKDHSEVDKLIAEFGIAPWYIEDGFIRSAGLGTDLTAPASLVLDKTGIYYDPNTPSDLESILQLKKFTQEELDRAEALKNSLIENELSKYNLGVSFTKESLSLKPGQRIILIPGQVEDDASIKKGCVDIDTNAALIESVRDNNNNAFLIYKPHPDVVSGNRKGKVDKQVLDAHTDLVLYDASITDCLAVVDEVHTMTSLVGFEALLRDLKVVCYGLPFYSNWGLTSDMHDLPRRSRKLVLNELIAATLIDYPRYMNWETNQLTTPEVVVQQLKEQIEKQGGKQSNQVSFLKRFSRKVMNYLTGVFLVK</sequence>
<dbReference type="Pfam" id="PF05159">
    <property type="entry name" value="Capsule_synth"/>
    <property type="match status" value="1"/>
</dbReference>
<evidence type="ECO:0000256" key="1">
    <source>
        <dbReference type="SAM" id="Coils"/>
    </source>
</evidence>
<name>A0A4R1F338_9GAMM</name>
<evidence type="ECO:0000313" key="2">
    <source>
        <dbReference type="EMBL" id="TCJ88616.1"/>
    </source>
</evidence>
<dbReference type="Proteomes" id="UP000294887">
    <property type="component" value="Unassembled WGS sequence"/>
</dbReference>
<protein>
    <submittedName>
        <fullName evidence="2">Capsular polysaccharide biosynthesis protein</fullName>
    </submittedName>
</protein>
<dbReference type="Gene3D" id="3.40.50.12580">
    <property type="match status" value="1"/>
</dbReference>
<dbReference type="CDD" id="cd16439">
    <property type="entry name" value="beta_Kdo_transferase_KpsC_2"/>
    <property type="match status" value="1"/>
</dbReference>
<reference evidence="2 3" key="1">
    <citation type="submission" date="2019-03" db="EMBL/GenBank/DDBJ databases">
        <title>Genomic Encyclopedia of Type Strains, Phase IV (KMG-IV): sequencing the most valuable type-strain genomes for metagenomic binning, comparative biology and taxonomic classification.</title>
        <authorList>
            <person name="Goeker M."/>
        </authorList>
    </citation>
    <scope>NUCLEOTIDE SEQUENCE [LARGE SCALE GENOMIC DNA]</scope>
    <source>
        <strain evidence="2 3">DSM 24830</strain>
    </source>
</reference>
<dbReference type="EMBL" id="SMFQ01000002">
    <property type="protein sequence ID" value="TCJ88616.1"/>
    <property type="molecule type" value="Genomic_DNA"/>
</dbReference>
<comment type="caution">
    <text evidence="2">The sequence shown here is derived from an EMBL/GenBank/DDBJ whole genome shotgun (WGS) entry which is preliminary data.</text>
</comment>
<organism evidence="2 3">
    <name type="scientific">Cocleimonas flava</name>
    <dbReference type="NCBI Taxonomy" id="634765"/>
    <lineage>
        <taxon>Bacteria</taxon>
        <taxon>Pseudomonadati</taxon>
        <taxon>Pseudomonadota</taxon>
        <taxon>Gammaproteobacteria</taxon>
        <taxon>Thiotrichales</taxon>
        <taxon>Thiotrichaceae</taxon>
        <taxon>Cocleimonas</taxon>
    </lineage>
</organism>
<keyword evidence="1" id="KW-0175">Coiled coil</keyword>
<dbReference type="AlphaFoldDB" id="A0A4R1F338"/>
<accession>A0A4R1F338</accession>
<evidence type="ECO:0000313" key="3">
    <source>
        <dbReference type="Proteomes" id="UP000294887"/>
    </source>
</evidence>
<keyword evidence="3" id="KW-1185">Reference proteome</keyword>
<feature type="coiled-coil region" evidence="1">
    <location>
        <begin position="107"/>
        <end position="134"/>
    </location>
</feature>
<proteinExistence type="predicted"/>
<gene>
    <name evidence="2" type="ORF">EV695_0474</name>
</gene>